<dbReference type="EMBL" id="JACTNZ010000011">
    <property type="protein sequence ID" value="KAG5523710.1"/>
    <property type="molecule type" value="Genomic_DNA"/>
</dbReference>
<gene>
    <name evidence="1" type="ORF">RHGRI_030632</name>
</gene>
<reference evidence="1" key="1">
    <citation type="submission" date="2020-08" db="EMBL/GenBank/DDBJ databases">
        <title>Plant Genome Project.</title>
        <authorList>
            <person name="Zhang R.-G."/>
        </authorList>
    </citation>
    <scope>NUCLEOTIDE SEQUENCE</scope>
    <source>
        <strain evidence="1">WSP0</strain>
        <tissue evidence="1">Leaf</tissue>
    </source>
</reference>
<comment type="caution">
    <text evidence="1">The sequence shown here is derived from an EMBL/GenBank/DDBJ whole genome shotgun (WGS) entry which is preliminary data.</text>
</comment>
<keyword evidence="2" id="KW-1185">Reference proteome</keyword>
<name>A0AAV6IAQ9_9ERIC</name>
<sequence length="70" mass="7956">MGWDSKPLTLMKSDESKGRYLILQFALAPIRHCKGNSQILHHKGLNHSALNRTRPLVQQGRCSKFSLKRG</sequence>
<accession>A0AAV6IAQ9</accession>
<dbReference type="AlphaFoldDB" id="A0AAV6IAQ9"/>
<dbReference type="Proteomes" id="UP000823749">
    <property type="component" value="Chromosome 11"/>
</dbReference>
<protein>
    <submittedName>
        <fullName evidence="1">Uncharacterized protein</fullName>
    </submittedName>
</protein>
<evidence type="ECO:0000313" key="2">
    <source>
        <dbReference type="Proteomes" id="UP000823749"/>
    </source>
</evidence>
<proteinExistence type="predicted"/>
<organism evidence="1 2">
    <name type="scientific">Rhododendron griersonianum</name>
    <dbReference type="NCBI Taxonomy" id="479676"/>
    <lineage>
        <taxon>Eukaryota</taxon>
        <taxon>Viridiplantae</taxon>
        <taxon>Streptophyta</taxon>
        <taxon>Embryophyta</taxon>
        <taxon>Tracheophyta</taxon>
        <taxon>Spermatophyta</taxon>
        <taxon>Magnoliopsida</taxon>
        <taxon>eudicotyledons</taxon>
        <taxon>Gunneridae</taxon>
        <taxon>Pentapetalae</taxon>
        <taxon>asterids</taxon>
        <taxon>Ericales</taxon>
        <taxon>Ericaceae</taxon>
        <taxon>Ericoideae</taxon>
        <taxon>Rhodoreae</taxon>
        <taxon>Rhododendron</taxon>
    </lineage>
</organism>
<evidence type="ECO:0000313" key="1">
    <source>
        <dbReference type="EMBL" id="KAG5523710.1"/>
    </source>
</evidence>